<dbReference type="PROSITE" id="PS00108">
    <property type="entry name" value="PROTEIN_KINASE_ST"/>
    <property type="match status" value="1"/>
</dbReference>
<feature type="compositionally biased region" description="Polar residues" evidence="9">
    <location>
        <begin position="1167"/>
        <end position="1183"/>
    </location>
</feature>
<feature type="compositionally biased region" description="Polar residues" evidence="9">
    <location>
        <begin position="1090"/>
        <end position="1135"/>
    </location>
</feature>
<protein>
    <recommendedName>
        <fullName evidence="10">Protein kinase domain-containing protein</fullName>
    </recommendedName>
</protein>
<dbReference type="SUPFAM" id="SSF56112">
    <property type="entry name" value="Protein kinase-like (PK-like)"/>
    <property type="match status" value="1"/>
</dbReference>
<dbReference type="Gene3D" id="1.10.510.10">
    <property type="entry name" value="Transferase(Phosphotransferase) domain 1"/>
    <property type="match status" value="1"/>
</dbReference>
<dbReference type="GO" id="GO:0004674">
    <property type="term" value="F:protein serine/threonine kinase activity"/>
    <property type="evidence" value="ECO:0007669"/>
    <property type="project" value="UniProtKB-KW"/>
</dbReference>
<evidence type="ECO:0000256" key="4">
    <source>
        <dbReference type="ARBA" id="ARBA00022777"/>
    </source>
</evidence>
<keyword evidence="12" id="KW-1185">Reference proteome</keyword>
<name>A0A8J8T8M2_HALGN</name>
<dbReference type="InterPro" id="IPR008271">
    <property type="entry name" value="Ser/Thr_kinase_AS"/>
</dbReference>
<dbReference type="Pfam" id="PF00069">
    <property type="entry name" value="Pkinase"/>
    <property type="match status" value="1"/>
</dbReference>
<dbReference type="PROSITE" id="PS50011">
    <property type="entry name" value="PROTEIN_KINASE_DOM"/>
    <property type="match status" value="1"/>
</dbReference>
<feature type="region of interest" description="Disordered" evidence="9">
    <location>
        <begin position="1201"/>
        <end position="1221"/>
    </location>
</feature>
<proteinExistence type="predicted"/>
<feature type="compositionally biased region" description="Basic and acidic residues" evidence="9">
    <location>
        <begin position="1079"/>
        <end position="1089"/>
    </location>
</feature>
<keyword evidence="2" id="KW-0808">Transferase</keyword>
<dbReference type="PANTHER" id="PTHR24350">
    <property type="entry name" value="SERINE/THREONINE-PROTEIN KINASE IAL-RELATED"/>
    <property type="match status" value="1"/>
</dbReference>
<dbReference type="SMART" id="SM00220">
    <property type="entry name" value="S_TKc"/>
    <property type="match status" value="1"/>
</dbReference>
<feature type="cross-link" description="Glycyl lysine isopeptide (Lys-Gly) (interchain with G-Cter in SUMO2)" evidence="8">
    <location>
        <position position="646"/>
    </location>
</feature>
<feature type="region of interest" description="Disordered" evidence="9">
    <location>
        <begin position="1"/>
        <end position="77"/>
    </location>
</feature>
<dbReference type="InterPro" id="IPR030616">
    <property type="entry name" value="Aur-like"/>
</dbReference>
<gene>
    <name evidence="11" type="ORF">FGO68_gene538</name>
</gene>
<feature type="active site" description="Proton acceptor" evidence="6">
    <location>
        <position position="644"/>
    </location>
</feature>
<feature type="region of interest" description="Disordered" evidence="9">
    <location>
        <begin position="1027"/>
        <end position="1056"/>
    </location>
</feature>
<evidence type="ECO:0000259" key="10">
    <source>
        <dbReference type="PROSITE" id="PS50011"/>
    </source>
</evidence>
<feature type="compositionally biased region" description="Polar residues" evidence="9">
    <location>
        <begin position="1201"/>
        <end position="1210"/>
    </location>
</feature>
<feature type="binding site" evidence="7">
    <location>
        <position position="544"/>
    </location>
    <ligand>
        <name>ATP</name>
        <dbReference type="ChEBI" id="CHEBI:30616"/>
    </ligand>
</feature>
<evidence type="ECO:0000256" key="3">
    <source>
        <dbReference type="ARBA" id="ARBA00022741"/>
    </source>
</evidence>
<dbReference type="Proteomes" id="UP000785679">
    <property type="component" value="Unassembled WGS sequence"/>
</dbReference>
<feature type="compositionally biased region" description="Basic and acidic residues" evidence="9">
    <location>
        <begin position="310"/>
        <end position="328"/>
    </location>
</feature>
<evidence type="ECO:0000256" key="5">
    <source>
        <dbReference type="ARBA" id="ARBA00022840"/>
    </source>
</evidence>
<keyword evidence="3 7" id="KW-0547">Nucleotide-binding</keyword>
<reference evidence="11" key="1">
    <citation type="submission" date="2019-06" db="EMBL/GenBank/DDBJ databases">
        <authorList>
            <person name="Zheng W."/>
        </authorList>
    </citation>
    <scope>NUCLEOTIDE SEQUENCE</scope>
    <source>
        <strain evidence="11">QDHG01</strain>
    </source>
</reference>
<evidence type="ECO:0000256" key="8">
    <source>
        <dbReference type="PIRSR" id="PIRSR630616-3"/>
    </source>
</evidence>
<keyword evidence="4" id="KW-0418">Kinase</keyword>
<dbReference type="InterPro" id="IPR000719">
    <property type="entry name" value="Prot_kinase_dom"/>
</dbReference>
<feature type="region of interest" description="Disordered" evidence="9">
    <location>
        <begin position="477"/>
        <end position="510"/>
    </location>
</feature>
<feature type="region of interest" description="Disordered" evidence="9">
    <location>
        <begin position="1077"/>
        <end position="1183"/>
    </location>
</feature>
<comment type="caution">
    <text evidence="11">The sequence shown here is derived from an EMBL/GenBank/DDBJ whole genome shotgun (WGS) entry which is preliminary data.</text>
</comment>
<dbReference type="InterPro" id="IPR011009">
    <property type="entry name" value="Kinase-like_dom_sf"/>
</dbReference>
<sequence>MLNNNTTKKNLGGASPVRGQAPVSPVKFPPPGNLIQGPSSNAGGASPNNAAAAANAPPPTTAPPNNQTAALPTNLPTTFNLSEQGIRLAFKPTSDHELSERPLIDDTQVKVVGSMKIYEFAPATRNDLIKLNGAPQIRGYSVQDGGSGGGHLNRTRTVREGPAFSPSQTNNNKAVNLKVLQANRRKSALAPQPQSHYYKVPEPALPPGEQPAQHTTLNENYLARNSMKQHAGFFLNQSHKIFKVIDQGASNKGKFLQPGELPESRDAAPFMSFCWFPEAELDIAFANFEPLWISAGAGTGHTKYGFLLSRPDKTMEEKKEEEKKRAENQDPSNPHPTTAPTVSIPAKDQLTQFFVCVIETQSEYHAWQTALEPYVVQTTRIEKAFEFQSKIGQGSFGSVYKAAYITTVSNPLSQLPLFPVQNHPNHLRINAAQTQHLGQGLQISQFAAVNGSTPKNSGANKSEQNIFNLQPNVPRNNNFQQVYGSGTSQKQQNESGHQLAPHNNNEGGAMQIQGNHQLIGSQKSPLEQHTVRPAVQQDTVVAIKKLKKKQILSSKNGLTYLMNEIRVHWNLENCNSAVRLLSLFEDDISVFIVLEFQPKGSLMTVLESGQNSQMTFSEPQVRVIVEQLLLALDFFQRKKIVHRDIKVDNILISSIEDRSEYEIRVADFGLAVFTPDDEPLTSKCGSPGFVAPEVFRGPNYSYKADVFSLGSVMYQLLTGEYLFDGKTAKSIMKKNIECDLSHTYKHMKRMSTQCRDLLIWMLEADPEERPSAKQAIGHQWFKCDKQVLRDLILYNSIVCSDRKAMNSSRSPCGANRNSQNITKQINDDAISRAGSEMGMIGQSQASGFMNSFLMGNNFVLPNHRLGALKDSMLPGAISALEANLQSGNYDQSIMGGGFGKSNLASGSLLMVPMASFKGRHPGMPNGLTSISGNANGQVLKSIQRVNGISKKPNSSFVVGTVTALQSNGKDGASPGAAGAEVSQDPETNSQRGLSYFKAIREARSALRAENTQNVKMSNLQLLYKTTNQPNDQQRDSVQGRESIGALNNGNGPRFSNKVPLASNVKQETLPFNMTISKINEMKNEEEKSRMSGSNRRLNSGAINGQLQSIGKQASASHNLQAPPANNATPLESPSLKNILPAESSPSNKRAKEGGETGNSRVGDKTVKTQGTNNAELNSGQRRKSNIAQQQVLVAHADQFNQSKDSNNNQAHPLPGFGGKSDTSAIAAALRSGENAPEMMAVPKSPPPSNPFHLQSQASDLIIAEECCNEIDVNPLAAFIMSEQGKTHAPRVNMTEKNIVQKKRVFL</sequence>
<keyword evidence="5 7" id="KW-0067">ATP-binding</keyword>
<feature type="region of interest" description="Disordered" evidence="9">
    <location>
        <begin position="308"/>
        <end position="343"/>
    </location>
</feature>
<feature type="region of interest" description="Disordered" evidence="9">
    <location>
        <begin position="968"/>
        <end position="989"/>
    </location>
</feature>
<evidence type="ECO:0000256" key="7">
    <source>
        <dbReference type="PIRSR" id="PIRSR630616-2"/>
    </source>
</evidence>
<evidence type="ECO:0000256" key="9">
    <source>
        <dbReference type="SAM" id="MobiDB-lite"/>
    </source>
</evidence>
<evidence type="ECO:0000256" key="2">
    <source>
        <dbReference type="ARBA" id="ARBA00022679"/>
    </source>
</evidence>
<keyword evidence="1" id="KW-0723">Serine/threonine-protein kinase</keyword>
<accession>A0A8J8T8M2</accession>
<evidence type="ECO:0000256" key="6">
    <source>
        <dbReference type="PIRSR" id="PIRSR630616-1"/>
    </source>
</evidence>
<organism evidence="11 12">
    <name type="scientific">Halteria grandinella</name>
    <dbReference type="NCBI Taxonomy" id="5974"/>
    <lineage>
        <taxon>Eukaryota</taxon>
        <taxon>Sar</taxon>
        <taxon>Alveolata</taxon>
        <taxon>Ciliophora</taxon>
        <taxon>Intramacronucleata</taxon>
        <taxon>Spirotrichea</taxon>
        <taxon>Stichotrichia</taxon>
        <taxon>Sporadotrichida</taxon>
        <taxon>Halteriidae</taxon>
        <taxon>Halteria</taxon>
    </lineage>
</organism>
<feature type="compositionally biased region" description="Polar residues" evidence="9">
    <location>
        <begin position="329"/>
        <end position="341"/>
    </location>
</feature>
<evidence type="ECO:0000313" key="11">
    <source>
        <dbReference type="EMBL" id="TNV86507.1"/>
    </source>
</evidence>
<evidence type="ECO:0000313" key="12">
    <source>
        <dbReference type="Proteomes" id="UP000785679"/>
    </source>
</evidence>
<dbReference type="EMBL" id="RRYP01001031">
    <property type="protein sequence ID" value="TNV86507.1"/>
    <property type="molecule type" value="Genomic_DNA"/>
</dbReference>
<evidence type="ECO:0000256" key="1">
    <source>
        <dbReference type="ARBA" id="ARBA00022527"/>
    </source>
</evidence>
<feature type="binding site" evidence="7">
    <location>
        <position position="667"/>
    </location>
    <ligand>
        <name>ATP</name>
        <dbReference type="ChEBI" id="CHEBI:30616"/>
    </ligand>
</feature>
<dbReference type="GO" id="GO:0005524">
    <property type="term" value="F:ATP binding"/>
    <property type="evidence" value="ECO:0007669"/>
    <property type="project" value="UniProtKB-KW"/>
</dbReference>
<feature type="domain" description="Protein kinase" evidence="10">
    <location>
        <begin position="385"/>
        <end position="781"/>
    </location>
</feature>
<feature type="compositionally biased region" description="Low complexity" evidence="9">
    <location>
        <begin position="36"/>
        <end position="55"/>
    </location>
</feature>